<evidence type="ECO:0000256" key="1">
    <source>
        <dbReference type="ARBA" id="ARBA00023002"/>
    </source>
</evidence>
<keyword evidence="2" id="KW-0503">Monooxygenase</keyword>
<keyword evidence="5" id="KW-1185">Reference proteome</keyword>
<dbReference type="Gene3D" id="3.50.50.60">
    <property type="entry name" value="FAD/NAD(P)-binding domain"/>
    <property type="match status" value="1"/>
</dbReference>
<dbReference type="InterPro" id="IPR050816">
    <property type="entry name" value="Flavin-dep_Halogenase_NPB"/>
</dbReference>
<dbReference type="SUPFAM" id="SSF51905">
    <property type="entry name" value="FAD/NAD(P)-binding domain"/>
    <property type="match status" value="1"/>
</dbReference>
<accession>A0A1C5HPY5</accession>
<protein>
    <submittedName>
        <fullName evidence="4">Dehydrogenase (Flavoprotein)</fullName>
    </submittedName>
</protein>
<comment type="similarity">
    <text evidence="3">Belongs to the flavin-dependent halogenase family. Bacterial tryptophan halogenase subfamily.</text>
</comment>
<evidence type="ECO:0000313" key="5">
    <source>
        <dbReference type="Proteomes" id="UP000198226"/>
    </source>
</evidence>
<dbReference type="EMBL" id="LT607752">
    <property type="protein sequence ID" value="SCG48075.1"/>
    <property type="molecule type" value="Genomic_DNA"/>
</dbReference>
<evidence type="ECO:0000256" key="2">
    <source>
        <dbReference type="ARBA" id="ARBA00023033"/>
    </source>
</evidence>
<dbReference type="GO" id="GO:0004497">
    <property type="term" value="F:monooxygenase activity"/>
    <property type="evidence" value="ECO:0007669"/>
    <property type="project" value="UniProtKB-KW"/>
</dbReference>
<dbReference type="PANTHER" id="PTHR43747:SF5">
    <property type="entry name" value="FAD-BINDING DOMAIN-CONTAINING PROTEIN"/>
    <property type="match status" value="1"/>
</dbReference>
<dbReference type="PRINTS" id="PR00469">
    <property type="entry name" value="PNDRDTASEII"/>
</dbReference>
<dbReference type="Proteomes" id="UP000198226">
    <property type="component" value="Chromosome I"/>
</dbReference>
<dbReference type="InterPro" id="IPR036188">
    <property type="entry name" value="FAD/NAD-bd_sf"/>
</dbReference>
<organism evidence="4 5">
    <name type="scientific">Micromonospora rifamycinica</name>
    <dbReference type="NCBI Taxonomy" id="291594"/>
    <lineage>
        <taxon>Bacteria</taxon>
        <taxon>Bacillati</taxon>
        <taxon>Actinomycetota</taxon>
        <taxon>Actinomycetes</taxon>
        <taxon>Micromonosporales</taxon>
        <taxon>Micromonosporaceae</taxon>
        <taxon>Micromonospora</taxon>
    </lineage>
</organism>
<keyword evidence="1" id="KW-0560">Oxidoreductase</keyword>
<name>A0A1C5HPY5_9ACTN</name>
<proteinExistence type="inferred from homology"/>
<gene>
    <name evidence="4" type="ORF">GA0070623_1539</name>
</gene>
<dbReference type="PANTHER" id="PTHR43747">
    <property type="entry name" value="FAD-BINDING PROTEIN"/>
    <property type="match status" value="1"/>
</dbReference>
<dbReference type="AlphaFoldDB" id="A0A1C5HPY5"/>
<sequence>MSATRIRPERQGGSGMKVLVIGGGPAGSTAATAMAQAGLDVRLIESAHFPRYHVGESLTPSCRVVLDAIGLSKIVDDYGFVKKNGGVIHWDDDQWAFDWYQQAGVQSWQVDRSEFDALLLEHARQNGVAVTTGVTGRSVRFADGRPVAVECSPEHGEPFTVDDFDFLVDATGRNGLLSARHFGNRQPLSNLRNVGIWGYWTGARLLPETPTGGINIISSPEGWYWVIPMAGGRMSIGYVTTKDAFARDRHEHPSSDDLYRHLIAVSPTIAGLTEGAEFLGTTRVETDYSYIADQFCGPGYAIVGDAACFLDPLLSTGVHLALYSALTAAACVASMNRGEVSETEALKFFEFAYRRAYMRLFALVTIMYERYLGKDGFFLTSDRLIGEEQQVRADEDVSSRSFAEIIGGLSDLREAADSSTRVITDQLRSEALRAQLRVVEAPGSEGPDFTPVRGNPLSDAESADYRLVTGPRLGLERIRAVRP</sequence>
<dbReference type="Gene3D" id="3.30.9.100">
    <property type="match status" value="1"/>
</dbReference>
<evidence type="ECO:0000313" key="4">
    <source>
        <dbReference type="EMBL" id="SCG48075.1"/>
    </source>
</evidence>
<dbReference type="InterPro" id="IPR006905">
    <property type="entry name" value="Flavin_halogenase"/>
</dbReference>
<reference evidence="5" key="1">
    <citation type="submission" date="2016-06" db="EMBL/GenBank/DDBJ databases">
        <authorList>
            <person name="Varghese N."/>
            <person name="Submissions Spin"/>
        </authorList>
    </citation>
    <scope>NUCLEOTIDE SEQUENCE [LARGE SCALE GENOMIC DNA]</scope>
    <source>
        <strain evidence="5">DSM 44983</strain>
    </source>
</reference>
<evidence type="ECO:0000256" key="3">
    <source>
        <dbReference type="ARBA" id="ARBA00038396"/>
    </source>
</evidence>
<dbReference type="Pfam" id="PF04820">
    <property type="entry name" value="Trp_halogenase"/>
    <property type="match status" value="2"/>
</dbReference>